<dbReference type="PANTHER" id="PTHR13604:SF0">
    <property type="entry name" value="ABASIC SITE PROCESSING PROTEIN HMCES"/>
    <property type="match status" value="1"/>
</dbReference>
<dbReference type="EC" id="3.4.-.-" evidence="8"/>
<evidence type="ECO:0000256" key="1">
    <source>
        <dbReference type="ARBA" id="ARBA00008136"/>
    </source>
</evidence>
<dbReference type="AlphaFoldDB" id="A0A268S253"/>
<keyword evidence="6" id="KW-0238">DNA-binding</keyword>
<dbReference type="GO" id="GO:0106300">
    <property type="term" value="P:protein-DNA covalent cross-linking repair"/>
    <property type="evidence" value="ECO:0007669"/>
    <property type="project" value="InterPro"/>
</dbReference>
<evidence type="ECO:0000256" key="8">
    <source>
        <dbReference type="RuleBase" id="RU364100"/>
    </source>
</evidence>
<dbReference type="RefSeq" id="WP_095238297.1">
    <property type="nucleotide sequence ID" value="NZ_CP155469.1"/>
</dbReference>
<dbReference type="Gene3D" id="3.90.1680.10">
    <property type="entry name" value="SOS response associated peptidase-like"/>
    <property type="match status" value="1"/>
</dbReference>
<evidence type="ECO:0000256" key="6">
    <source>
        <dbReference type="ARBA" id="ARBA00023125"/>
    </source>
</evidence>
<evidence type="ECO:0000256" key="4">
    <source>
        <dbReference type="ARBA" id="ARBA00022801"/>
    </source>
</evidence>
<evidence type="ECO:0000256" key="2">
    <source>
        <dbReference type="ARBA" id="ARBA00022670"/>
    </source>
</evidence>
<dbReference type="GO" id="GO:0006508">
    <property type="term" value="P:proteolysis"/>
    <property type="evidence" value="ECO:0007669"/>
    <property type="project" value="UniProtKB-KW"/>
</dbReference>
<keyword evidence="3" id="KW-0227">DNA damage</keyword>
<dbReference type="Proteomes" id="UP000216133">
    <property type="component" value="Unassembled WGS sequence"/>
</dbReference>
<dbReference type="Pfam" id="PF02586">
    <property type="entry name" value="SRAP"/>
    <property type="match status" value="1"/>
</dbReference>
<comment type="similarity">
    <text evidence="1 8">Belongs to the SOS response-associated peptidase family.</text>
</comment>
<name>A0A268S253_SHOCL</name>
<dbReference type="InterPro" id="IPR036590">
    <property type="entry name" value="SRAP-like"/>
</dbReference>
<dbReference type="EMBL" id="NPBS01000033">
    <property type="protein sequence ID" value="PAF26623.1"/>
    <property type="molecule type" value="Genomic_DNA"/>
</dbReference>
<protein>
    <recommendedName>
        <fullName evidence="8">Abasic site processing protein</fullName>
        <ecNumber evidence="8">3.4.-.-</ecNumber>
    </recommendedName>
</protein>
<accession>A0A268S253</accession>
<dbReference type="SUPFAM" id="SSF143081">
    <property type="entry name" value="BB1717-like"/>
    <property type="match status" value="1"/>
</dbReference>
<evidence type="ECO:0000313" key="10">
    <source>
        <dbReference type="Proteomes" id="UP000216133"/>
    </source>
</evidence>
<organism evidence="9 10">
    <name type="scientific">Shouchella clausii</name>
    <name type="common">Alkalihalobacillus clausii</name>
    <dbReference type="NCBI Taxonomy" id="79880"/>
    <lineage>
        <taxon>Bacteria</taxon>
        <taxon>Bacillati</taxon>
        <taxon>Bacillota</taxon>
        <taxon>Bacilli</taxon>
        <taxon>Bacillales</taxon>
        <taxon>Bacillaceae</taxon>
        <taxon>Shouchella</taxon>
    </lineage>
</organism>
<reference evidence="9 10" key="1">
    <citation type="submission" date="2017-07" db="EMBL/GenBank/DDBJ databases">
        <title>Isolation and whole genome analysis of endospore-forming bacteria from heroin.</title>
        <authorList>
            <person name="Kalinowski J."/>
            <person name="Ahrens B."/>
            <person name="Al-Dilaimi A."/>
            <person name="Winkler A."/>
            <person name="Wibberg D."/>
            <person name="Schleenbecker U."/>
            <person name="Ruckert C."/>
            <person name="Wolfel R."/>
            <person name="Grass G."/>
        </authorList>
    </citation>
    <scope>NUCLEOTIDE SEQUENCE [LARGE SCALE GENOMIC DNA]</scope>
    <source>
        <strain evidence="9 10">7523-2</strain>
    </source>
</reference>
<keyword evidence="7" id="KW-0456">Lyase</keyword>
<dbReference type="PANTHER" id="PTHR13604">
    <property type="entry name" value="DC12-RELATED"/>
    <property type="match status" value="1"/>
</dbReference>
<evidence type="ECO:0000256" key="3">
    <source>
        <dbReference type="ARBA" id="ARBA00022763"/>
    </source>
</evidence>
<dbReference type="GO" id="GO:0016829">
    <property type="term" value="F:lyase activity"/>
    <property type="evidence" value="ECO:0007669"/>
    <property type="project" value="UniProtKB-KW"/>
</dbReference>
<dbReference type="GO" id="GO:0008233">
    <property type="term" value="F:peptidase activity"/>
    <property type="evidence" value="ECO:0007669"/>
    <property type="project" value="UniProtKB-KW"/>
</dbReference>
<proteinExistence type="inferred from homology"/>
<comment type="caution">
    <text evidence="9">The sequence shown here is derived from an EMBL/GenBank/DDBJ whole genome shotgun (WGS) entry which is preliminary data.</text>
</comment>
<keyword evidence="5" id="KW-0190">Covalent protein-DNA linkage</keyword>
<sequence length="212" mass="23898">MCGRFTLTASPTDVEEELGLDIPSFPPSHNIAPTEEILAIAAIHTAPKACFFHWGLIPHWSKQKNKGPKPINARAETIADTMPFKHLLPHKRCLIVADGFYEWTSDKTPFHFQNENGRLMTFAGLWDTWQDSDSGEAVSSCTIITTRPNELVAKYHNRMPVILEEGNREAWLDVDITDASLLQRVLEPYDSDKMHACRISKAINNPTYKGPL</sequence>
<keyword evidence="2 8" id="KW-0645">Protease</keyword>
<dbReference type="InterPro" id="IPR003738">
    <property type="entry name" value="SRAP"/>
</dbReference>
<evidence type="ECO:0000256" key="7">
    <source>
        <dbReference type="ARBA" id="ARBA00023239"/>
    </source>
</evidence>
<evidence type="ECO:0000256" key="5">
    <source>
        <dbReference type="ARBA" id="ARBA00023124"/>
    </source>
</evidence>
<gene>
    <name evidence="9" type="ORF">CHH61_07505</name>
</gene>
<evidence type="ECO:0000313" key="9">
    <source>
        <dbReference type="EMBL" id="PAF26623.1"/>
    </source>
</evidence>
<keyword evidence="4 8" id="KW-0378">Hydrolase</keyword>
<dbReference type="GO" id="GO:0003697">
    <property type="term" value="F:single-stranded DNA binding"/>
    <property type="evidence" value="ECO:0007669"/>
    <property type="project" value="InterPro"/>
</dbReference>